<reference evidence="1" key="1">
    <citation type="submission" date="2020-02" db="EMBL/GenBank/DDBJ databases">
        <authorList>
            <person name="Meier V. D."/>
        </authorList>
    </citation>
    <scope>NUCLEOTIDE SEQUENCE</scope>
    <source>
        <strain evidence="1">AVDCRST_MAG64</strain>
    </source>
</reference>
<dbReference type="AlphaFoldDB" id="A0A6J4Q8K9"/>
<sequence>WASSCGVWTRVQITTRGLANEECRPTRRSNRAQPVQAPNSAMPGFTCDCP</sequence>
<evidence type="ECO:0000313" key="1">
    <source>
        <dbReference type="EMBL" id="CAA9433598.1"/>
    </source>
</evidence>
<protein>
    <submittedName>
        <fullName evidence="1">Uncharacterized protein</fullName>
    </submittedName>
</protein>
<accession>A0A6J4Q8K9</accession>
<name>A0A6J4Q8K9_9BACT</name>
<organism evidence="1">
    <name type="scientific">uncultured Phycisphaerae bacterium</name>
    <dbReference type="NCBI Taxonomy" id="904963"/>
    <lineage>
        <taxon>Bacteria</taxon>
        <taxon>Pseudomonadati</taxon>
        <taxon>Planctomycetota</taxon>
        <taxon>Phycisphaerae</taxon>
        <taxon>environmental samples</taxon>
    </lineage>
</organism>
<dbReference type="EMBL" id="CADCUQ010000843">
    <property type="protein sequence ID" value="CAA9433598.1"/>
    <property type="molecule type" value="Genomic_DNA"/>
</dbReference>
<feature type="non-terminal residue" evidence="1">
    <location>
        <position position="1"/>
    </location>
</feature>
<gene>
    <name evidence="1" type="ORF">AVDCRST_MAG64-3674</name>
</gene>
<proteinExistence type="predicted"/>
<feature type="non-terminal residue" evidence="1">
    <location>
        <position position="50"/>
    </location>
</feature>